<dbReference type="RefSeq" id="WP_416207146.1">
    <property type="nucleotide sequence ID" value="NZ_JBBKTX010000026.1"/>
</dbReference>
<name>A0ABW8NMU5_9GAMM</name>
<evidence type="ECO:0000313" key="2">
    <source>
        <dbReference type="Proteomes" id="UP001620597"/>
    </source>
</evidence>
<dbReference type="EMBL" id="JBBKTX010000026">
    <property type="protein sequence ID" value="MFK4754224.1"/>
    <property type="molecule type" value="Genomic_DNA"/>
</dbReference>
<proteinExistence type="predicted"/>
<organism evidence="1 2">
    <name type="scientific">Oceanobacter antarcticus</name>
    <dbReference type="NCBI Taxonomy" id="3133425"/>
    <lineage>
        <taxon>Bacteria</taxon>
        <taxon>Pseudomonadati</taxon>
        <taxon>Pseudomonadota</taxon>
        <taxon>Gammaproteobacteria</taxon>
        <taxon>Oceanospirillales</taxon>
        <taxon>Oceanospirillaceae</taxon>
        <taxon>Oceanobacter</taxon>
    </lineage>
</organism>
<sequence length="445" mass="51183">MRKKVGRNELCPCGSNLKYKKCHGSPISQHVAERANASSNIPNVNHDGVEVTDNTVEKGSRFHKLTIGSPGVKIFSSVITEGEFVKVQENPEQYFLIINADIPALLPLEDSEPYPVTFHGRQYIMFHKTKTKGEEFFSTLETNKLPYFSSLQFQGELFTKKGEELSKNQEGFKMILESLQKINSLLEEDLKLEISDDLILSYHIYYVPKFGAGKLEPIARTTVPYNGVIDIKAPSSLTPINVDKVKRILAEKLKIQSYSKTEIEPKARLEDFSNKVFISIHDFAFYCSQHPESLQSLDEELLRDLYLILAKVIFVQAEGETFHFDGKLDFKITNIENRYEFINGELKWWTGDRSFKEAFHQAVRKHVTGQEACIYILMLNKNKNRENVINKIRSLIALEEEYVRSTSGLLLPEKSRQFFEKHLVKIRGHEVPVIIGLVDCYYERM</sequence>
<comment type="caution">
    <text evidence="1">The sequence shown here is derived from an EMBL/GenBank/DDBJ whole genome shotgun (WGS) entry which is preliminary data.</text>
</comment>
<accession>A0ABW8NMU5</accession>
<reference evidence="1 2" key="1">
    <citation type="submission" date="2024-03" db="EMBL/GenBank/DDBJ databases">
        <title>High-quality draft genome sequence of Oceanobacter sp. wDCs-4.</title>
        <authorList>
            <person name="Dong C."/>
        </authorList>
    </citation>
    <scope>NUCLEOTIDE SEQUENCE [LARGE SCALE GENOMIC DNA]</scope>
    <source>
        <strain evidence="2">wDCs-4</strain>
    </source>
</reference>
<dbReference type="Pfam" id="PF02810">
    <property type="entry name" value="SEC-C"/>
    <property type="match status" value="1"/>
</dbReference>
<dbReference type="SUPFAM" id="SSF103642">
    <property type="entry name" value="Sec-C motif"/>
    <property type="match status" value="1"/>
</dbReference>
<dbReference type="InterPro" id="IPR004027">
    <property type="entry name" value="SEC_C_motif"/>
</dbReference>
<dbReference type="Proteomes" id="UP001620597">
    <property type="component" value="Unassembled WGS sequence"/>
</dbReference>
<protein>
    <submittedName>
        <fullName evidence="1">SEC-C domain-containing protein</fullName>
    </submittedName>
</protein>
<dbReference type="Gene3D" id="3.10.450.50">
    <property type="match status" value="1"/>
</dbReference>
<keyword evidence="2" id="KW-1185">Reference proteome</keyword>
<gene>
    <name evidence="1" type="ORF">WG929_17565</name>
</gene>
<evidence type="ECO:0000313" key="1">
    <source>
        <dbReference type="EMBL" id="MFK4754224.1"/>
    </source>
</evidence>